<keyword evidence="1" id="KW-1133">Transmembrane helix</keyword>
<proteinExistence type="predicted"/>
<keyword evidence="3" id="KW-1185">Reference proteome</keyword>
<dbReference type="RefSeq" id="WP_081570313.1">
    <property type="nucleotide sequence ID" value="NZ_BCZD01000005.1"/>
</dbReference>
<keyword evidence="1" id="KW-0812">Transmembrane</keyword>
<evidence type="ECO:0000313" key="2">
    <source>
        <dbReference type="EMBL" id="KFG90448.1"/>
    </source>
</evidence>
<feature type="transmembrane region" description="Helical" evidence="1">
    <location>
        <begin position="298"/>
        <end position="317"/>
    </location>
</feature>
<name>A0A086PAN0_SPHHM</name>
<reference evidence="2" key="1">
    <citation type="submission" date="2014-08" db="EMBL/GenBank/DDBJ databases">
        <title>Draft genome sequences of Sphingobium herbicidovorans.</title>
        <authorList>
            <person name="Gan H.M."/>
            <person name="Gan H.Y."/>
            <person name="Savka M.A."/>
        </authorList>
    </citation>
    <scope>NUCLEOTIDE SEQUENCE [LARGE SCALE GENOMIC DNA]</scope>
    <source>
        <strain evidence="2">NBRC 16415</strain>
    </source>
</reference>
<dbReference type="AlphaFoldDB" id="A0A086PAN0"/>
<comment type="caution">
    <text evidence="2">The sequence shown here is derived from an EMBL/GenBank/DDBJ whole genome shotgun (WGS) entry which is preliminary data.</text>
</comment>
<feature type="transmembrane region" description="Helical" evidence="1">
    <location>
        <begin position="73"/>
        <end position="91"/>
    </location>
</feature>
<gene>
    <name evidence="2" type="ORF">BV98_001652</name>
</gene>
<sequence length="387" mass="41550">MALKMHPAEAREAYLIPIFLVTIVVAAILPMFFESYRTTYFGIMSYDDYSRYLLWLLGEPGAEIPPSPHPYRLGSIILAAPFYYLPVVTFSGQGIQQAPMLMDPEHIRAVQAMCAANIAYATLSACIGGLYLAFWRNVSMGWAFSAALLFLLLTRYLGMGSVDGIATLPLIIAAIAMVERRIATFAAAVILGTIVNEKVALIAFFATSLRTLFVAEHRRVHFMMAGIAAVALAAYAAAVLTLALPGLDNQRDPSTYLSGIIGSVGGLVGMKGAYQNLWPAIVLLVLGWTGIRQSRDPMVYVCDLGGIIALFLFALALDVQYNVGRIVMFSMPLFLLGAVENMARLSLSAGSRALHTSGRDAARPTVSAPAFPTLAGAEGTKPSPSVS</sequence>
<accession>A0A086PAN0</accession>
<feature type="transmembrane region" description="Helical" evidence="1">
    <location>
        <begin position="12"/>
        <end position="33"/>
    </location>
</feature>
<feature type="transmembrane region" description="Helical" evidence="1">
    <location>
        <begin position="222"/>
        <end position="244"/>
    </location>
</feature>
<dbReference type="EMBL" id="JFZA02000012">
    <property type="protein sequence ID" value="KFG90448.1"/>
    <property type="molecule type" value="Genomic_DNA"/>
</dbReference>
<dbReference type="Proteomes" id="UP000024284">
    <property type="component" value="Unassembled WGS sequence"/>
</dbReference>
<evidence type="ECO:0000313" key="3">
    <source>
        <dbReference type="Proteomes" id="UP000024284"/>
    </source>
</evidence>
<protein>
    <submittedName>
        <fullName evidence="2">Uncharacterized protein</fullName>
    </submittedName>
</protein>
<evidence type="ECO:0000256" key="1">
    <source>
        <dbReference type="SAM" id="Phobius"/>
    </source>
</evidence>
<keyword evidence="1" id="KW-0472">Membrane</keyword>
<organism evidence="2 3">
    <name type="scientific">Sphingobium herbicidovorans (strain ATCC 700291 / DSM 11019 / CCUG 56400 / KCTC 2939 / LMG 18315 / NBRC 16415 / MH)</name>
    <name type="common">Sphingomonas herbicidovorans</name>
    <dbReference type="NCBI Taxonomy" id="1219045"/>
    <lineage>
        <taxon>Bacteria</taxon>
        <taxon>Pseudomonadati</taxon>
        <taxon>Pseudomonadota</taxon>
        <taxon>Alphaproteobacteria</taxon>
        <taxon>Sphingomonadales</taxon>
        <taxon>Sphingomonadaceae</taxon>
        <taxon>Sphingobium</taxon>
    </lineage>
</organism>
<feature type="transmembrane region" description="Helical" evidence="1">
    <location>
        <begin position="112"/>
        <end position="134"/>
    </location>
</feature>
<dbReference type="OrthoDB" id="7470647at2"/>
<dbReference type="PATRIC" id="fig|1219045.3.peg.1686"/>